<dbReference type="EMBL" id="AP005611">
    <property type="protein sequence ID" value="BAD16248.1"/>
    <property type="molecule type" value="Genomic_DNA"/>
</dbReference>
<sequence>MVEPCLATLVSFIVLSNNDILLINKSTINGLNFCVSPARGRDGCYGRSHSSTLASTPSLARSHRRCPGCRRWSSSMSRTTTSWAPCWRPCGLPLLRNFTSPTTSLGTEIETHSQNRKPHPPTLSQFDMEMEAQRPEPCKRWHLPCFRRSPASSPPSPACRRPRALVDSYTTGAAASDRATGCPCAPRAAADVTDLELEARDRPRRVRRGLPGGGRGEG</sequence>
<evidence type="ECO:0000313" key="4">
    <source>
        <dbReference type="Proteomes" id="UP000000763"/>
    </source>
</evidence>
<feature type="region of interest" description="Disordered" evidence="1">
    <location>
        <begin position="195"/>
        <end position="218"/>
    </location>
</feature>
<evidence type="ECO:0000313" key="3">
    <source>
        <dbReference type="EMBL" id="BAD16384.1"/>
    </source>
</evidence>
<dbReference type="AlphaFoldDB" id="Q6YWH1"/>
<reference evidence="3" key="2">
    <citation type="submission" date="2002-09" db="EMBL/GenBank/DDBJ databases">
        <title>Oryza sativa nipponbare(GA3) genomic DNA, chromosome 2, BAC clone:OSJNBa0069D13.</title>
        <authorList>
            <person name="Sasaki T."/>
            <person name="Matsumoto T."/>
            <person name="Katayose Y."/>
        </authorList>
    </citation>
    <scope>NUCLEOTIDE SEQUENCE</scope>
</reference>
<dbReference type="EMBL" id="AP005771">
    <property type="protein sequence ID" value="BAD16384.1"/>
    <property type="molecule type" value="Genomic_DNA"/>
</dbReference>
<evidence type="ECO:0000313" key="2">
    <source>
        <dbReference type="EMBL" id="BAD16248.1"/>
    </source>
</evidence>
<evidence type="ECO:0000256" key="1">
    <source>
        <dbReference type="SAM" id="MobiDB-lite"/>
    </source>
</evidence>
<name>Q6YWH1_ORYSJ</name>
<dbReference type="Proteomes" id="UP000000763">
    <property type="component" value="Chromosome 2"/>
</dbReference>
<reference evidence="2" key="1">
    <citation type="submission" date="2002-08" db="EMBL/GenBank/DDBJ databases">
        <title>Oryza sativa nipponbare(GA3) genomic DNA, chromosome 2, BAC clone:OSJNBa0051E21.</title>
        <authorList>
            <person name="Sasaki T."/>
            <person name="Matsumoto T."/>
            <person name="Katayose Y."/>
        </authorList>
    </citation>
    <scope>NUCLEOTIDE SEQUENCE</scope>
</reference>
<organism evidence="3 4">
    <name type="scientific">Oryza sativa subsp. japonica</name>
    <name type="common">Rice</name>
    <dbReference type="NCBI Taxonomy" id="39947"/>
    <lineage>
        <taxon>Eukaryota</taxon>
        <taxon>Viridiplantae</taxon>
        <taxon>Streptophyta</taxon>
        <taxon>Embryophyta</taxon>
        <taxon>Tracheophyta</taxon>
        <taxon>Spermatophyta</taxon>
        <taxon>Magnoliopsida</taxon>
        <taxon>Liliopsida</taxon>
        <taxon>Poales</taxon>
        <taxon>Poaceae</taxon>
        <taxon>BOP clade</taxon>
        <taxon>Oryzoideae</taxon>
        <taxon>Oryzeae</taxon>
        <taxon>Oryzinae</taxon>
        <taxon>Oryza</taxon>
        <taxon>Oryza sativa</taxon>
    </lineage>
</organism>
<reference evidence="4" key="4">
    <citation type="journal article" date="2008" name="Nucleic Acids Res.">
        <title>The rice annotation project database (RAP-DB): 2008 update.</title>
        <authorList>
            <consortium name="The rice annotation project (RAP)"/>
        </authorList>
    </citation>
    <scope>GENOME REANNOTATION</scope>
    <source>
        <strain evidence="4">cv. Nipponbare</strain>
    </source>
</reference>
<accession>Q6YWH1</accession>
<reference evidence="4" key="3">
    <citation type="journal article" date="2005" name="Nature">
        <title>The map-based sequence of the rice genome.</title>
        <authorList>
            <consortium name="International rice genome sequencing project (IRGSP)"/>
            <person name="Matsumoto T."/>
            <person name="Wu J."/>
            <person name="Kanamori H."/>
            <person name="Katayose Y."/>
            <person name="Fujisawa M."/>
            <person name="Namiki N."/>
            <person name="Mizuno H."/>
            <person name="Yamamoto K."/>
            <person name="Antonio B.A."/>
            <person name="Baba T."/>
            <person name="Sakata K."/>
            <person name="Nagamura Y."/>
            <person name="Aoki H."/>
            <person name="Arikawa K."/>
            <person name="Arita K."/>
            <person name="Bito T."/>
            <person name="Chiden Y."/>
            <person name="Fujitsuka N."/>
            <person name="Fukunaka R."/>
            <person name="Hamada M."/>
            <person name="Harada C."/>
            <person name="Hayashi A."/>
            <person name="Hijishita S."/>
            <person name="Honda M."/>
            <person name="Hosokawa S."/>
            <person name="Ichikawa Y."/>
            <person name="Idonuma A."/>
            <person name="Iijima M."/>
            <person name="Ikeda M."/>
            <person name="Ikeno M."/>
            <person name="Ito K."/>
            <person name="Ito S."/>
            <person name="Ito T."/>
            <person name="Ito Y."/>
            <person name="Ito Y."/>
            <person name="Iwabuchi A."/>
            <person name="Kamiya K."/>
            <person name="Karasawa W."/>
            <person name="Kurita K."/>
            <person name="Katagiri S."/>
            <person name="Kikuta A."/>
            <person name="Kobayashi H."/>
            <person name="Kobayashi N."/>
            <person name="Machita K."/>
            <person name="Maehara T."/>
            <person name="Masukawa M."/>
            <person name="Mizubayashi T."/>
            <person name="Mukai Y."/>
            <person name="Nagasaki H."/>
            <person name="Nagata Y."/>
            <person name="Naito S."/>
            <person name="Nakashima M."/>
            <person name="Nakama Y."/>
            <person name="Nakamichi Y."/>
            <person name="Nakamura M."/>
            <person name="Meguro A."/>
            <person name="Negishi M."/>
            <person name="Ohta I."/>
            <person name="Ohta T."/>
            <person name="Okamoto M."/>
            <person name="Ono N."/>
            <person name="Saji S."/>
            <person name="Sakaguchi M."/>
            <person name="Sakai K."/>
            <person name="Shibata M."/>
            <person name="Shimokawa T."/>
            <person name="Song J."/>
            <person name="Takazaki Y."/>
            <person name="Terasawa K."/>
            <person name="Tsugane M."/>
            <person name="Tsuji K."/>
            <person name="Ueda S."/>
            <person name="Waki K."/>
            <person name="Yamagata H."/>
            <person name="Yamamoto M."/>
            <person name="Yamamoto S."/>
            <person name="Yamane H."/>
            <person name="Yoshiki S."/>
            <person name="Yoshihara R."/>
            <person name="Yukawa K."/>
            <person name="Zhong H."/>
            <person name="Yano M."/>
            <person name="Yuan Q."/>
            <person name="Ouyang S."/>
            <person name="Liu J."/>
            <person name="Jones K.M."/>
            <person name="Gansberger K."/>
            <person name="Moffat K."/>
            <person name="Hill J."/>
            <person name="Bera J."/>
            <person name="Fadrosh D."/>
            <person name="Jin S."/>
            <person name="Johri S."/>
            <person name="Kim M."/>
            <person name="Overton L."/>
            <person name="Reardon M."/>
            <person name="Tsitrin T."/>
            <person name="Vuong H."/>
            <person name="Weaver B."/>
            <person name="Ciecko A."/>
            <person name="Tallon L."/>
            <person name="Jackson J."/>
            <person name="Pai G."/>
            <person name="Aken S.V."/>
            <person name="Utterback T."/>
            <person name="Reidmuller S."/>
            <person name="Feldblyum T."/>
            <person name="Hsiao J."/>
            <person name="Zismann V."/>
            <person name="Iobst S."/>
            <person name="de Vazeille A.R."/>
            <person name="Buell C.R."/>
            <person name="Ying K."/>
            <person name="Li Y."/>
            <person name="Lu T."/>
            <person name="Huang Y."/>
            <person name="Zhao Q."/>
            <person name="Feng Q."/>
            <person name="Zhang L."/>
            <person name="Zhu J."/>
            <person name="Weng Q."/>
            <person name="Mu J."/>
            <person name="Lu Y."/>
            <person name="Fan D."/>
            <person name="Liu Y."/>
            <person name="Guan J."/>
            <person name="Zhang Y."/>
            <person name="Yu S."/>
            <person name="Liu X."/>
            <person name="Zhang Y."/>
            <person name="Hong G."/>
            <person name="Han B."/>
            <person name="Choisne N."/>
            <person name="Demange N."/>
            <person name="Orjeda G."/>
            <person name="Samain S."/>
            <person name="Cattolico L."/>
            <person name="Pelletier E."/>
            <person name="Couloux A."/>
            <person name="Segurens B."/>
            <person name="Wincker P."/>
            <person name="D'Hont A."/>
            <person name="Scarpelli C."/>
            <person name="Weissenbach J."/>
            <person name="Salanoubat M."/>
            <person name="Quetier F."/>
            <person name="Yu Y."/>
            <person name="Kim H.R."/>
            <person name="Rambo T."/>
            <person name="Currie J."/>
            <person name="Collura K."/>
            <person name="Luo M."/>
            <person name="Yang T."/>
            <person name="Ammiraju J.S.S."/>
            <person name="Engler F."/>
            <person name="Soderlund C."/>
            <person name="Wing R.A."/>
            <person name="Palmer L.E."/>
            <person name="de la Bastide M."/>
            <person name="Spiegel L."/>
            <person name="Nascimento L."/>
            <person name="Zutavern T."/>
            <person name="O'Shaughnessy A."/>
            <person name="Dike S."/>
            <person name="Dedhia N."/>
            <person name="Preston R."/>
            <person name="Balija V."/>
            <person name="McCombie W.R."/>
            <person name="Chow T."/>
            <person name="Chen H."/>
            <person name="Chung M."/>
            <person name="Chen C."/>
            <person name="Shaw J."/>
            <person name="Wu H."/>
            <person name="Hsiao K."/>
            <person name="Chao Y."/>
            <person name="Chu M."/>
            <person name="Cheng C."/>
            <person name="Hour A."/>
            <person name="Lee P."/>
            <person name="Lin S."/>
            <person name="Lin Y."/>
            <person name="Liou J."/>
            <person name="Liu S."/>
            <person name="Hsing Y."/>
            <person name="Raghuvanshi S."/>
            <person name="Mohanty A."/>
            <person name="Bharti A.K."/>
            <person name="Gaur A."/>
            <person name="Gupta V."/>
            <person name="Kumar D."/>
            <person name="Ravi V."/>
            <person name="Vij S."/>
            <person name="Kapur A."/>
            <person name="Khurana P."/>
            <person name="Khurana P."/>
            <person name="Khurana J.P."/>
            <person name="Tyagi A.K."/>
            <person name="Gaikwad K."/>
            <person name="Singh A."/>
            <person name="Dalal V."/>
            <person name="Srivastava S."/>
            <person name="Dixit A."/>
            <person name="Pal A.K."/>
            <person name="Ghazi I.A."/>
            <person name="Yadav M."/>
            <person name="Pandit A."/>
            <person name="Bhargava A."/>
            <person name="Sureshbabu K."/>
            <person name="Batra K."/>
            <person name="Sharma T.R."/>
            <person name="Mohapatra T."/>
            <person name="Singh N.K."/>
            <person name="Messing J."/>
            <person name="Nelson A.B."/>
            <person name="Fuks G."/>
            <person name="Kavchok S."/>
            <person name="Keizer G."/>
            <person name="Linton E."/>
            <person name="Llaca V."/>
            <person name="Song R."/>
            <person name="Tanyolac B."/>
            <person name="Young S."/>
            <person name="Ho-Il K."/>
            <person name="Hahn J.H."/>
            <person name="Sangsakoo G."/>
            <person name="Vanavichit A."/>
            <person name="de Mattos Luiz.A.T."/>
            <person name="Zimmer P.D."/>
            <person name="Malone G."/>
            <person name="Dellagostin O."/>
            <person name="de Oliveira A.C."/>
            <person name="Bevan M."/>
            <person name="Bancroft I."/>
            <person name="Minx P."/>
            <person name="Cordum H."/>
            <person name="Wilson R."/>
            <person name="Cheng Z."/>
            <person name="Jin W."/>
            <person name="Jiang J."/>
            <person name="Leong S.A."/>
            <person name="Iwama H."/>
            <person name="Gojobori T."/>
            <person name="Itoh T."/>
            <person name="Niimura Y."/>
            <person name="Fujii Y."/>
            <person name="Habara T."/>
            <person name="Sakai H."/>
            <person name="Sato Y."/>
            <person name="Wilson G."/>
            <person name="Kumar K."/>
            <person name="McCouch S."/>
            <person name="Juretic N."/>
            <person name="Hoen D."/>
            <person name="Wright S."/>
            <person name="Bruskiewich R."/>
            <person name="Bureau T."/>
            <person name="Miyao A."/>
            <person name="Hirochika H."/>
            <person name="Nishikawa T."/>
            <person name="Kadowaki K."/>
            <person name="Sugiura M."/>
            <person name="Burr B."/>
            <person name="Sasaki T."/>
        </authorList>
    </citation>
    <scope>NUCLEOTIDE SEQUENCE [LARGE SCALE GENOMIC DNA]</scope>
    <source>
        <strain evidence="4">cv. Nipponbare</strain>
    </source>
</reference>
<protein>
    <submittedName>
        <fullName evidence="3">Uncharacterized protein</fullName>
    </submittedName>
</protein>
<proteinExistence type="predicted"/>
<gene>
    <name evidence="2" type="ORF">OSJNBa0051E21.1</name>
    <name evidence="3" type="ORF">OSJNBa0069D13.34</name>
</gene>